<organism evidence="1">
    <name type="scientific">marine sediment metagenome</name>
    <dbReference type="NCBI Taxonomy" id="412755"/>
    <lineage>
        <taxon>unclassified sequences</taxon>
        <taxon>metagenomes</taxon>
        <taxon>ecological metagenomes</taxon>
    </lineage>
</organism>
<name>X1J648_9ZZZZ</name>
<comment type="caution">
    <text evidence="1">The sequence shown here is derived from an EMBL/GenBank/DDBJ whole genome shotgun (WGS) entry which is preliminary data.</text>
</comment>
<dbReference type="EMBL" id="BARU01042952">
    <property type="protein sequence ID" value="GAH76975.1"/>
    <property type="molecule type" value="Genomic_DNA"/>
</dbReference>
<feature type="non-terminal residue" evidence="1">
    <location>
        <position position="199"/>
    </location>
</feature>
<feature type="non-terminal residue" evidence="1">
    <location>
        <position position="1"/>
    </location>
</feature>
<accession>X1J648</accession>
<dbReference type="AlphaFoldDB" id="X1J648"/>
<sequence>GGSNNYTGALTGIIDSTAWSNAGEGPVTIIFYVNDSAGNWDTANVVINRDVTDPIIVSINSPSSGAWFNSTPPSYSLSITESNLDDIWYTLDGGSNNYTGALTGIIDSTAWSNAGEGPVTITFYVNDFSGNWDSMSVDINRDTLAPTITIISPLSGTFGIDAPDFIVEIDDDTLHTMWYSLNGSVNIIFTVNGTIDQNN</sequence>
<evidence type="ECO:0000313" key="1">
    <source>
        <dbReference type="EMBL" id="GAH76975.1"/>
    </source>
</evidence>
<gene>
    <name evidence="1" type="ORF">S03H2_65876</name>
</gene>
<protein>
    <submittedName>
        <fullName evidence="1">Uncharacterized protein</fullName>
    </submittedName>
</protein>
<reference evidence="1" key="1">
    <citation type="journal article" date="2014" name="Front. Microbiol.">
        <title>High frequency of phylogenetically diverse reductive dehalogenase-homologous genes in deep subseafloor sedimentary metagenomes.</title>
        <authorList>
            <person name="Kawai M."/>
            <person name="Futagami T."/>
            <person name="Toyoda A."/>
            <person name="Takaki Y."/>
            <person name="Nishi S."/>
            <person name="Hori S."/>
            <person name="Arai W."/>
            <person name="Tsubouchi T."/>
            <person name="Morono Y."/>
            <person name="Uchiyama I."/>
            <person name="Ito T."/>
            <person name="Fujiyama A."/>
            <person name="Inagaki F."/>
            <person name="Takami H."/>
        </authorList>
    </citation>
    <scope>NUCLEOTIDE SEQUENCE</scope>
    <source>
        <strain evidence="1">Expedition CK06-06</strain>
    </source>
</reference>
<proteinExistence type="predicted"/>